<accession>A0A9X8N7X0</accession>
<dbReference type="RefSeq" id="WP_073449064.1">
    <property type="nucleotide sequence ID" value="NZ_FRBK01000026.1"/>
</dbReference>
<reference evidence="2" key="1">
    <citation type="submission" date="2016-11" db="EMBL/GenBank/DDBJ databases">
        <authorList>
            <person name="Jaros S."/>
            <person name="Januszkiewicz K."/>
            <person name="Wedrychowicz H."/>
        </authorList>
    </citation>
    <scope>NUCLEOTIDE SEQUENCE [LARGE SCALE GENOMIC DNA]</scope>
    <source>
        <strain evidence="2">CGMCC 4.3555</strain>
    </source>
</reference>
<sequence>MGIFDRAPLELVVYEFAEGDDGYGGTIPVRGKRHVLRVFAQPIDADDNSSQGWTEPGRYKILARDFPTFRWGEVEFEGRKWTVSEYPRKHRGSRRTRFVSAVIERRGSHGLGTPANE</sequence>
<evidence type="ECO:0000313" key="2">
    <source>
        <dbReference type="Proteomes" id="UP000184388"/>
    </source>
</evidence>
<dbReference type="EMBL" id="FRBK01000026">
    <property type="protein sequence ID" value="SHN24733.1"/>
    <property type="molecule type" value="Genomic_DNA"/>
</dbReference>
<evidence type="ECO:0000313" key="1">
    <source>
        <dbReference type="EMBL" id="SHN24733.1"/>
    </source>
</evidence>
<protein>
    <submittedName>
        <fullName evidence="1">Uncharacterized protein</fullName>
    </submittedName>
</protein>
<organism evidence="1 2">
    <name type="scientific">Streptomyces yunnanensis</name>
    <dbReference type="NCBI Taxonomy" id="156453"/>
    <lineage>
        <taxon>Bacteria</taxon>
        <taxon>Bacillati</taxon>
        <taxon>Actinomycetota</taxon>
        <taxon>Actinomycetes</taxon>
        <taxon>Kitasatosporales</taxon>
        <taxon>Streptomycetaceae</taxon>
        <taxon>Streptomyces</taxon>
    </lineage>
</organism>
<name>A0A9X8N7X0_9ACTN</name>
<dbReference type="AlphaFoldDB" id="A0A9X8N7X0"/>
<gene>
    <name evidence="1" type="ORF">SAMN05216268_126131</name>
</gene>
<comment type="caution">
    <text evidence="1">The sequence shown here is derived from an EMBL/GenBank/DDBJ whole genome shotgun (WGS) entry which is preliminary data.</text>
</comment>
<proteinExistence type="predicted"/>
<dbReference type="Proteomes" id="UP000184388">
    <property type="component" value="Unassembled WGS sequence"/>
</dbReference>